<proteinExistence type="predicted"/>
<feature type="compositionally biased region" description="Low complexity" evidence="1">
    <location>
        <begin position="121"/>
        <end position="133"/>
    </location>
</feature>
<sequence>MRNEWASNPALLSGGAQQHAPNPQQWLTGVNQPAPEPQPMPEPSHRVGPPGVSSGVSLRHLPDTTFKAVAAICQHYEEKCSGKYASDSAAARYVFDLSREVQSQLAALEAQAQDREARVASLSSTLSSHLPTSSERRPKQTLACAANHRNPQTPPHTPLTLDATRRRAAPPQDWDASFGAASPLARDADALRLPLPAGGASPANVARALRAQALRIHELEAQLGGARAAADAVTADARAALVRRELGGV</sequence>
<accession>A0A836CIS0</accession>
<organism evidence="2 3">
    <name type="scientific">Tribonema minus</name>
    <dbReference type="NCBI Taxonomy" id="303371"/>
    <lineage>
        <taxon>Eukaryota</taxon>
        <taxon>Sar</taxon>
        <taxon>Stramenopiles</taxon>
        <taxon>Ochrophyta</taxon>
        <taxon>PX clade</taxon>
        <taxon>Xanthophyceae</taxon>
        <taxon>Tribonematales</taxon>
        <taxon>Tribonemataceae</taxon>
        <taxon>Tribonema</taxon>
    </lineage>
</organism>
<dbReference type="EMBL" id="JAFCMP010000143">
    <property type="protein sequence ID" value="KAG5185111.1"/>
    <property type="molecule type" value="Genomic_DNA"/>
</dbReference>
<reference evidence="2" key="1">
    <citation type="submission" date="2021-02" db="EMBL/GenBank/DDBJ databases">
        <title>First Annotated Genome of the Yellow-green Alga Tribonema minus.</title>
        <authorList>
            <person name="Mahan K.M."/>
        </authorList>
    </citation>
    <scope>NUCLEOTIDE SEQUENCE</scope>
    <source>
        <strain evidence="2">UTEX B ZZ1240</strain>
    </source>
</reference>
<feature type="region of interest" description="Disordered" evidence="1">
    <location>
        <begin position="1"/>
        <end position="58"/>
    </location>
</feature>
<protein>
    <submittedName>
        <fullName evidence="2">Uncharacterized protein</fullName>
    </submittedName>
</protein>
<dbReference type="Proteomes" id="UP000664859">
    <property type="component" value="Unassembled WGS sequence"/>
</dbReference>
<keyword evidence="3" id="KW-1185">Reference proteome</keyword>
<dbReference type="OrthoDB" id="194911at2759"/>
<feature type="region of interest" description="Disordered" evidence="1">
    <location>
        <begin position="119"/>
        <end position="140"/>
    </location>
</feature>
<evidence type="ECO:0000256" key="1">
    <source>
        <dbReference type="SAM" id="MobiDB-lite"/>
    </source>
</evidence>
<dbReference type="AlphaFoldDB" id="A0A836CIS0"/>
<gene>
    <name evidence="2" type="ORF">JKP88DRAFT_255127</name>
</gene>
<evidence type="ECO:0000313" key="2">
    <source>
        <dbReference type="EMBL" id="KAG5185111.1"/>
    </source>
</evidence>
<comment type="caution">
    <text evidence="2">The sequence shown here is derived from an EMBL/GenBank/DDBJ whole genome shotgun (WGS) entry which is preliminary data.</text>
</comment>
<evidence type="ECO:0000313" key="3">
    <source>
        <dbReference type="Proteomes" id="UP000664859"/>
    </source>
</evidence>
<feature type="compositionally biased region" description="Polar residues" evidence="1">
    <location>
        <begin position="15"/>
        <end position="31"/>
    </location>
</feature>
<name>A0A836CIS0_9STRA</name>